<feature type="transmembrane region" description="Helical" evidence="8">
    <location>
        <begin position="48"/>
        <end position="70"/>
    </location>
</feature>
<evidence type="ECO:0000256" key="7">
    <source>
        <dbReference type="ARBA" id="ARBA00023136"/>
    </source>
</evidence>
<feature type="transmembrane region" description="Helical" evidence="8">
    <location>
        <begin position="268"/>
        <end position="290"/>
    </location>
</feature>
<dbReference type="Proteomes" id="UP000265691">
    <property type="component" value="Unassembled WGS sequence"/>
</dbReference>
<keyword evidence="5 8" id="KW-0812">Transmembrane</keyword>
<dbReference type="RefSeq" id="WP_119525785.1">
    <property type="nucleotide sequence ID" value="NZ_NRHC01000143.1"/>
</dbReference>
<comment type="similarity">
    <text evidence="2">Belongs to the binding-protein-dependent transport system permease family. FecCD subfamily.</text>
</comment>
<feature type="transmembrane region" description="Helical" evidence="8">
    <location>
        <begin position="343"/>
        <end position="362"/>
    </location>
</feature>
<comment type="subcellular location">
    <subcellularLocation>
        <location evidence="1">Cell membrane</location>
        <topology evidence="1">Multi-pass membrane protein</topology>
    </subcellularLocation>
</comment>
<accession>A0A3A1Y0G9</accession>
<dbReference type="PANTHER" id="PTHR30472:SF37">
    <property type="entry name" value="FE(3+) DICITRATE TRANSPORT SYSTEM PERMEASE PROTEIN FECD-RELATED"/>
    <property type="match status" value="1"/>
</dbReference>
<dbReference type="PANTHER" id="PTHR30472">
    <property type="entry name" value="FERRIC ENTEROBACTIN TRANSPORT SYSTEM PERMEASE PROTEIN"/>
    <property type="match status" value="1"/>
</dbReference>
<gene>
    <name evidence="9" type="ORF">CKF54_07800</name>
</gene>
<dbReference type="SUPFAM" id="SSF81345">
    <property type="entry name" value="ABC transporter involved in vitamin B12 uptake, BtuC"/>
    <property type="match status" value="2"/>
</dbReference>
<evidence type="ECO:0000313" key="9">
    <source>
        <dbReference type="EMBL" id="RIY31085.1"/>
    </source>
</evidence>
<dbReference type="OrthoDB" id="9811721at2"/>
<reference evidence="9 10" key="1">
    <citation type="submission" date="2017-08" db="EMBL/GenBank/DDBJ databases">
        <title>Reclassification of Bisgaard taxon 37 and 44.</title>
        <authorList>
            <person name="Christensen H."/>
        </authorList>
    </citation>
    <scope>NUCLEOTIDE SEQUENCE [LARGE SCALE GENOMIC DNA]</scope>
    <source>
        <strain evidence="9 10">B96_3</strain>
    </source>
</reference>
<dbReference type="Pfam" id="PF01032">
    <property type="entry name" value="FecCD"/>
    <property type="match status" value="2"/>
</dbReference>
<dbReference type="InterPro" id="IPR037294">
    <property type="entry name" value="ABC_BtuC-like"/>
</dbReference>
<evidence type="ECO:0000256" key="5">
    <source>
        <dbReference type="ARBA" id="ARBA00022692"/>
    </source>
</evidence>
<keyword evidence="3" id="KW-0813">Transport</keyword>
<feature type="transmembrane region" description="Helical" evidence="8">
    <location>
        <begin position="180"/>
        <end position="201"/>
    </location>
</feature>
<feature type="transmembrane region" description="Helical" evidence="8">
    <location>
        <begin position="498"/>
        <end position="517"/>
    </location>
</feature>
<feature type="transmembrane region" description="Helical" evidence="8">
    <location>
        <begin position="82"/>
        <end position="105"/>
    </location>
</feature>
<feature type="transmembrane region" description="Helical" evidence="8">
    <location>
        <begin position="374"/>
        <end position="392"/>
    </location>
</feature>
<dbReference type="GO" id="GO:0005886">
    <property type="term" value="C:plasma membrane"/>
    <property type="evidence" value="ECO:0007669"/>
    <property type="project" value="UniProtKB-SubCell"/>
</dbReference>
<evidence type="ECO:0000256" key="3">
    <source>
        <dbReference type="ARBA" id="ARBA00022448"/>
    </source>
</evidence>
<feature type="transmembrane region" description="Helical" evidence="8">
    <location>
        <begin position="404"/>
        <end position="422"/>
    </location>
</feature>
<evidence type="ECO:0000256" key="1">
    <source>
        <dbReference type="ARBA" id="ARBA00004651"/>
    </source>
</evidence>
<organism evidence="9 10">
    <name type="scientific">Psittacicella hinzii</name>
    <dbReference type="NCBI Taxonomy" id="2028575"/>
    <lineage>
        <taxon>Bacteria</taxon>
        <taxon>Pseudomonadati</taxon>
        <taxon>Pseudomonadota</taxon>
        <taxon>Gammaproteobacteria</taxon>
        <taxon>Pasteurellales</taxon>
        <taxon>Psittacicellaceae</taxon>
        <taxon>Psittacicella</taxon>
    </lineage>
</organism>
<keyword evidence="7 8" id="KW-0472">Membrane</keyword>
<dbReference type="CDD" id="cd06550">
    <property type="entry name" value="TM_ABC_iron-siderophores_like"/>
    <property type="match status" value="2"/>
</dbReference>
<dbReference type="EMBL" id="NRHC01000143">
    <property type="protein sequence ID" value="RIY31085.1"/>
    <property type="molecule type" value="Genomic_DNA"/>
</dbReference>
<evidence type="ECO:0000313" key="10">
    <source>
        <dbReference type="Proteomes" id="UP000265691"/>
    </source>
</evidence>
<dbReference type="AlphaFoldDB" id="A0A3A1Y0G9"/>
<feature type="transmembrane region" description="Helical" evidence="8">
    <location>
        <begin position="590"/>
        <end position="611"/>
    </location>
</feature>
<protein>
    <submittedName>
        <fullName evidence="9">Fe3+-hydroxamate ABC transporter permease FhuB</fullName>
    </submittedName>
</protein>
<dbReference type="NCBIfam" id="NF007866">
    <property type="entry name" value="PRK10577.1-2"/>
    <property type="match status" value="1"/>
</dbReference>
<proteinExistence type="inferred from homology"/>
<feature type="transmembrane region" description="Helical" evidence="8">
    <location>
        <begin position="245"/>
        <end position="261"/>
    </location>
</feature>
<evidence type="ECO:0000256" key="2">
    <source>
        <dbReference type="ARBA" id="ARBA00007935"/>
    </source>
</evidence>
<keyword evidence="10" id="KW-1185">Reference proteome</keyword>
<dbReference type="InterPro" id="IPR000522">
    <property type="entry name" value="ABC_transptr_permease_BtuC"/>
</dbReference>
<keyword evidence="6 8" id="KW-1133">Transmembrane helix</keyword>
<feature type="transmembrane region" description="Helical" evidence="8">
    <location>
        <begin position="428"/>
        <end position="448"/>
    </location>
</feature>
<feature type="transmembrane region" description="Helical" evidence="8">
    <location>
        <begin position="549"/>
        <end position="578"/>
    </location>
</feature>
<sequence>MVRKLNILALTLLVLILVLAVTITKIQLGSFSLLFNLQELNGLLWLNYTLPRLIMATLAGIGLGVATVILQQLTRNQLASDSTLAVSSGAQLFITVASIFLPTYFIYGSSLVAFIGAFFALVVVLALSSVKRANNTIVVLSGMVVCLYCSALSSILILIYPEETRSVTTWAAGSLIQDSWLDTIYLALSLLVTFILVGLFTKSFSLLSLDDESAKRIGVPVRYIRLVGLVLAAFIVASIVSRVGMLGFIGLISTALVRSLGARSFKQLLAYTPLVSALILLTTDLVLQLVDIFFKMQIPTGAVTSLIGTPVLLFLMLIDKSRSVVNVSADRNTHWQAPSNTKLYYLVFTSVIVLAGCVFWQANLEVIDLRAPRIMLVVGASMILAISGFVLQRISNNPLASPELMGITSGVNLGIMATIIALTSVSAISMYIGGVVGALVTLIVIQLLTFRSNLQPEKILLIGISVAALYDSAQRIFIATNDYRAYSLLNITSGSSYYATYYSGSIALLVALLLVIVMLRVTKIFDLFALNVTVASELGLDIFKTRLFLILLISLVVTIATLSIGSVSFVGLLAPHVAFSLGYKRPKKQLLASVIIAILLALISDFIARNIIFPYEIPVGLVTTLIGGLYFIYIARKL</sequence>
<dbReference type="GO" id="GO:0022857">
    <property type="term" value="F:transmembrane transporter activity"/>
    <property type="evidence" value="ECO:0007669"/>
    <property type="project" value="InterPro"/>
</dbReference>
<evidence type="ECO:0000256" key="6">
    <source>
        <dbReference type="ARBA" id="ARBA00022989"/>
    </source>
</evidence>
<dbReference type="GO" id="GO:0033214">
    <property type="term" value="P:siderophore-iron import into cell"/>
    <property type="evidence" value="ECO:0007669"/>
    <property type="project" value="TreeGrafter"/>
</dbReference>
<feature type="transmembrane region" description="Helical" evidence="8">
    <location>
        <begin position="296"/>
        <end position="318"/>
    </location>
</feature>
<feature type="transmembrane region" description="Helical" evidence="8">
    <location>
        <begin position="617"/>
        <end position="635"/>
    </location>
</feature>
<evidence type="ECO:0000256" key="4">
    <source>
        <dbReference type="ARBA" id="ARBA00022475"/>
    </source>
</evidence>
<feature type="transmembrane region" description="Helical" evidence="8">
    <location>
        <begin position="111"/>
        <end position="130"/>
    </location>
</feature>
<dbReference type="Gene3D" id="1.10.3470.10">
    <property type="entry name" value="ABC transporter involved in vitamin B12 uptake, BtuC"/>
    <property type="match status" value="2"/>
</dbReference>
<comment type="caution">
    <text evidence="9">The sequence shown here is derived from an EMBL/GenBank/DDBJ whole genome shotgun (WGS) entry which is preliminary data.</text>
</comment>
<evidence type="ECO:0000256" key="8">
    <source>
        <dbReference type="SAM" id="Phobius"/>
    </source>
</evidence>
<name>A0A3A1Y0G9_9GAMM</name>
<feature type="transmembrane region" description="Helical" evidence="8">
    <location>
        <begin position="222"/>
        <end position="239"/>
    </location>
</feature>
<feature type="transmembrane region" description="Helical" evidence="8">
    <location>
        <begin position="137"/>
        <end position="160"/>
    </location>
</feature>
<keyword evidence="4" id="KW-1003">Cell membrane</keyword>